<dbReference type="AlphaFoldDB" id="A0A0F9T011"/>
<proteinExistence type="predicted"/>
<gene>
    <name evidence="1" type="ORF">LCGC14_0389570</name>
</gene>
<name>A0A0F9T011_9ZZZZ</name>
<dbReference type="EMBL" id="LAZR01000324">
    <property type="protein sequence ID" value="KKN74540.1"/>
    <property type="molecule type" value="Genomic_DNA"/>
</dbReference>
<evidence type="ECO:0008006" key="2">
    <source>
        <dbReference type="Google" id="ProtNLM"/>
    </source>
</evidence>
<dbReference type="Pfam" id="PF07087">
    <property type="entry name" value="DUF1353"/>
    <property type="match status" value="1"/>
</dbReference>
<reference evidence="1" key="1">
    <citation type="journal article" date="2015" name="Nature">
        <title>Complex archaea that bridge the gap between prokaryotes and eukaryotes.</title>
        <authorList>
            <person name="Spang A."/>
            <person name="Saw J.H."/>
            <person name="Jorgensen S.L."/>
            <person name="Zaremba-Niedzwiedzka K."/>
            <person name="Martijn J."/>
            <person name="Lind A.E."/>
            <person name="van Eijk R."/>
            <person name="Schleper C."/>
            <person name="Guy L."/>
            <person name="Ettema T.J."/>
        </authorList>
    </citation>
    <scope>NUCLEOTIDE SEQUENCE</scope>
</reference>
<dbReference type="InterPro" id="IPR010767">
    <property type="entry name" value="Phage_CGC-2007_Cje0229"/>
</dbReference>
<evidence type="ECO:0000313" key="1">
    <source>
        <dbReference type="EMBL" id="KKN74540.1"/>
    </source>
</evidence>
<protein>
    <recommendedName>
        <fullName evidence="2">DUF1353 domain-containing protein</fullName>
    </recommendedName>
</protein>
<accession>A0A0F9T011</accession>
<comment type="caution">
    <text evidence="1">The sequence shown here is derived from an EMBL/GenBank/DDBJ whole genome shotgun (WGS) entry which is preliminary data.</text>
</comment>
<organism evidence="1">
    <name type="scientific">marine sediment metagenome</name>
    <dbReference type="NCBI Taxonomy" id="412755"/>
    <lineage>
        <taxon>unclassified sequences</taxon>
        <taxon>metagenomes</taxon>
        <taxon>ecological metagenomes</taxon>
    </lineage>
</organism>
<sequence length="130" mass="14861">MVVSDFQYIEDIYFYRKVKGKGKLLILERDYSVTFRLNGNIVKYTVPAEFETDGPSVPYLVPKWIAQTGLSAALEAAVIHDHMCVVLWGKSNETAAKVFYEGLKVTSMSDFKAWYMYKSVLLGGPKWEFD</sequence>